<name>R6I616_9FIRM</name>
<dbReference type="PANTHER" id="PTHR43071:SF1">
    <property type="entry name" value="2-AMINO-4-HYDROXY-6-HYDROXYMETHYLDIHYDROPTERIDINE PYROPHOSPHOKINASE"/>
    <property type="match status" value="1"/>
</dbReference>
<keyword evidence="5" id="KW-0547">Nucleotide-binding</keyword>
<dbReference type="InterPro" id="IPR000550">
    <property type="entry name" value="Hppk"/>
</dbReference>
<keyword evidence="4" id="KW-0808">Transferase</keyword>
<dbReference type="CDD" id="cd00483">
    <property type="entry name" value="HPPK"/>
    <property type="match status" value="1"/>
</dbReference>
<dbReference type="STRING" id="1262914.BN533_00739"/>
<evidence type="ECO:0000259" key="9">
    <source>
        <dbReference type="PROSITE" id="PS00794"/>
    </source>
</evidence>
<dbReference type="GO" id="GO:0003848">
    <property type="term" value="F:2-amino-4-hydroxy-6-hydroxymethyldihydropteridine diphosphokinase activity"/>
    <property type="evidence" value="ECO:0007669"/>
    <property type="project" value="UniProtKB-EC"/>
</dbReference>
<dbReference type="GeneID" id="49407048"/>
<dbReference type="AlphaFoldDB" id="R6I616"/>
<dbReference type="eggNOG" id="COG0801">
    <property type="taxonomic scope" value="Bacteria"/>
</dbReference>
<organism evidence="10">
    <name type="scientific">Phascolarctobacterium faecium</name>
    <dbReference type="NCBI Taxonomy" id="33025"/>
    <lineage>
        <taxon>Bacteria</taxon>
        <taxon>Bacillati</taxon>
        <taxon>Bacillota</taxon>
        <taxon>Negativicutes</taxon>
        <taxon>Acidaminococcales</taxon>
        <taxon>Acidaminococcaceae</taxon>
        <taxon>Phascolarctobacterium</taxon>
    </lineage>
</organism>
<dbReference type="GO" id="GO:0046656">
    <property type="term" value="P:folic acid biosynthetic process"/>
    <property type="evidence" value="ECO:0007669"/>
    <property type="project" value="UniProtKB-KW"/>
</dbReference>
<comment type="pathway">
    <text evidence="2">Cofactor biosynthesis; tetrahydrofolate biosynthesis; 2-amino-4-hydroxy-6-hydroxymethyl-7,8-dihydropteridine diphosphate from 7,8-dihydroneopterin triphosphate: step 4/4.</text>
</comment>
<evidence type="ECO:0000256" key="6">
    <source>
        <dbReference type="ARBA" id="ARBA00022777"/>
    </source>
</evidence>
<gene>
    <name evidence="10" type="ORF">BN533_00739</name>
</gene>
<dbReference type="GO" id="GO:0005524">
    <property type="term" value="F:ATP binding"/>
    <property type="evidence" value="ECO:0007669"/>
    <property type="project" value="UniProtKB-KW"/>
</dbReference>
<reference evidence="10" key="1">
    <citation type="submission" date="2012-11" db="EMBL/GenBank/DDBJ databases">
        <title>Dependencies among metagenomic species, viruses, plasmids and units of genetic variation.</title>
        <authorList>
            <person name="Nielsen H.B."/>
            <person name="Almeida M."/>
            <person name="Juncker A.S."/>
            <person name="Rasmussen S."/>
            <person name="Li J."/>
            <person name="Sunagawa S."/>
            <person name="Plichta D."/>
            <person name="Gautier L."/>
            <person name="Le Chatelier E."/>
            <person name="Peletier E."/>
            <person name="Bonde I."/>
            <person name="Nielsen T."/>
            <person name="Manichanh C."/>
            <person name="Arumugam M."/>
            <person name="Batto J."/>
            <person name="Santos M.B.Q.D."/>
            <person name="Blom N."/>
            <person name="Borruel N."/>
            <person name="Burgdorf K.S."/>
            <person name="Boumezbeur F."/>
            <person name="Casellas F."/>
            <person name="Dore J."/>
            <person name="Guarner F."/>
            <person name="Hansen T."/>
            <person name="Hildebrand F."/>
            <person name="Kaas R.S."/>
            <person name="Kennedy S."/>
            <person name="Kristiansen K."/>
            <person name="Kultima J.R."/>
            <person name="Leonard P."/>
            <person name="Levenez F."/>
            <person name="Lund O."/>
            <person name="Moumen B."/>
            <person name="Le Paslier D."/>
            <person name="Pons N."/>
            <person name="Pedersen O."/>
            <person name="Prifti E."/>
            <person name="Qin J."/>
            <person name="Raes J."/>
            <person name="Tap J."/>
            <person name="Tims S."/>
            <person name="Ussery D.W."/>
            <person name="Yamada T."/>
            <person name="MetaHit consortium"/>
            <person name="Renault P."/>
            <person name="Sicheritz-Ponten T."/>
            <person name="Bork P."/>
            <person name="Wang J."/>
            <person name="Brunak S."/>
            <person name="Ehrlich S.D."/>
        </authorList>
    </citation>
    <scope>NUCLEOTIDE SEQUENCE [LARGE SCALE GENOMIC DNA]</scope>
</reference>
<dbReference type="PANTHER" id="PTHR43071">
    <property type="entry name" value="2-AMINO-4-HYDROXY-6-HYDROXYMETHYLDIHYDROPTERIDINE PYROPHOSPHOKINASE"/>
    <property type="match status" value="1"/>
</dbReference>
<feature type="domain" description="7,8-dihydro-6-hydroxymethylpterin-pyrophosphokinase" evidence="9">
    <location>
        <begin position="87"/>
        <end position="98"/>
    </location>
</feature>
<dbReference type="GO" id="GO:0016301">
    <property type="term" value="F:kinase activity"/>
    <property type="evidence" value="ECO:0007669"/>
    <property type="project" value="UniProtKB-KW"/>
</dbReference>
<proteinExistence type="predicted"/>
<evidence type="ECO:0000256" key="4">
    <source>
        <dbReference type="ARBA" id="ARBA00022679"/>
    </source>
</evidence>
<dbReference type="GO" id="GO:0046654">
    <property type="term" value="P:tetrahydrofolate biosynthetic process"/>
    <property type="evidence" value="ECO:0007669"/>
    <property type="project" value="UniProtKB-UniPathway"/>
</dbReference>
<keyword evidence="6 10" id="KW-0418">Kinase</keyword>
<comment type="catalytic activity">
    <reaction evidence="1">
        <text>6-hydroxymethyl-7,8-dihydropterin + ATP = (7,8-dihydropterin-6-yl)methyl diphosphate + AMP + H(+)</text>
        <dbReference type="Rhea" id="RHEA:11412"/>
        <dbReference type="ChEBI" id="CHEBI:15378"/>
        <dbReference type="ChEBI" id="CHEBI:30616"/>
        <dbReference type="ChEBI" id="CHEBI:44841"/>
        <dbReference type="ChEBI" id="CHEBI:72950"/>
        <dbReference type="ChEBI" id="CHEBI:456215"/>
        <dbReference type="EC" id="2.7.6.3"/>
    </reaction>
</comment>
<dbReference type="PROSITE" id="PS00794">
    <property type="entry name" value="HPPK"/>
    <property type="match status" value="1"/>
</dbReference>
<dbReference type="NCBIfam" id="TIGR01498">
    <property type="entry name" value="folK"/>
    <property type="match status" value="1"/>
</dbReference>
<dbReference type="Gene3D" id="3.30.70.560">
    <property type="entry name" value="7,8-Dihydro-6-hydroxymethylpterin-pyrophosphokinase HPPK"/>
    <property type="match status" value="1"/>
</dbReference>
<sequence length="155" mass="17656">MSIAYIALGSNLGDKEANLRQALKMLLVKGLQIRSVSSFFKTEPYGVTDQPEFINAVACVKTDLAPEKLLKLLLDTELEMGRVRLRHWGERNIDLDLLLYDDLIYYSEKLVLPHPDMQNRLFVLQPLSEIAADKIHPVYKKSIQNLLKSLTDGDE</sequence>
<evidence type="ECO:0000256" key="3">
    <source>
        <dbReference type="ARBA" id="ARBA00013253"/>
    </source>
</evidence>
<dbReference type="EC" id="2.7.6.3" evidence="3"/>
<evidence type="ECO:0000256" key="2">
    <source>
        <dbReference type="ARBA" id="ARBA00005051"/>
    </source>
</evidence>
<evidence type="ECO:0000256" key="8">
    <source>
        <dbReference type="ARBA" id="ARBA00022909"/>
    </source>
</evidence>
<accession>A0A3G9GYB5</accession>
<accession>R6I616</accession>
<dbReference type="InterPro" id="IPR035907">
    <property type="entry name" value="Hppk_sf"/>
</dbReference>
<dbReference type="EMBL" id="CBDS010000044">
    <property type="protein sequence ID" value="CDB45613.1"/>
    <property type="molecule type" value="Genomic_DNA"/>
</dbReference>
<dbReference type="UniPathway" id="UPA00077">
    <property type="reaction ID" value="UER00155"/>
</dbReference>
<evidence type="ECO:0000256" key="5">
    <source>
        <dbReference type="ARBA" id="ARBA00022741"/>
    </source>
</evidence>
<evidence type="ECO:0000256" key="1">
    <source>
        <dbReference type="ARBA" id="ARBA00000198"/>
    </source>
</evidence>
<evidence type="ECO:0000256" key="7">
    <source>
        <dbReference type="ARBA" id="ARBA00022840"/>
    </source>
</evidence>
<dbReference type="Pfam" id="PF01288">
    <property type="entry name" value="HPPK"/>
    <property type="match status" value="1"/>
</dbReference>
<dbReference type="SUPFAM" id="SSF55083">
    <property type="entry name" value="6-hydroxymethyl-7,8-dihydropterin pyrophosphokinase, HPPK"/>
    <property type="match status" value="1"/>
</dbReference>
<keyword evidence="8" id="KW-0289">Folate biosynthesis</keyword>
<protein>
    <recommendedName>
        <fullName evidence="3">2-amino-4-hydroxy-6-hydroxymethyldihydropteridine diphosphokinase</fullName>
        <ecNumber evidence="3">2.7.6.3</ecNumber>
    </recommendedName>
</protein>
<keyword evidence="7" id="KW-0067">ATP-binding</keyword>
<dbReference type="HOGENOM" id="CLU_097916_1_2_9"/>
<comment type="caution">
    <text evidence="10">The sequence shown here is derived from an EMBL/GenBank/DDBJ whole genome shotgun (WGS) entry which is preliminary data.</text>
</comment>
<evidence type="ECO:0000313" key="10">
    <source>
        <dbReference type="EMBL" id="CDB45613.1"/>
    </source>
</evidence>
<dbReference type="RefSeq" id="WP_021717642.1">
    <property type="nucleotide sequence ID" value="NZ_AP019004.1"/>
</dbReference>